<dbReference type="Proteomes" id="UP000677457">
    <property type="component" value="Unassembled WGS sequence"/>
</dbReference>
<dbReference type="GeneID" id="93773489"/>
<gene>
    <name evidence="1" type="ORF">Sar04_47250</name>
</gene>
<reference evidence="1 2" key="1">
    <citation type="submission" date="2021-03" db="EMBL/GenBank/DDBJ databases">
        <title>Whole genome shotgun sequence of Salinispora arenicola NBRC 105043.</title>
        <authorList>
            <person name="Komaki H."/>
            <person name="Tamura T."/>
        </authorList>
    </citation>
    <scope>NUCLEOTIDE SEQUENCE [LARGE SCALE GENOMIC DNA]</scope>
    <source>
        <strain evidence="1 2">NBRC 105043</strain>
    </source>
</reference>
<organism evidence="1 2">
    <name type="scientific">Salinispora arenicola</name>
    <dbReference type="NCBI Taxonomy" id="168697"/>
    <lineage>
        <taxon>Bacteria</taxon>
        <taxon>Bacillati</taxon>
        <taxon>Actinomycetota</taxon>
        <taxon>Actinomycetes</taxon>
        <taxon>Micromonosporales</taxon>
        <taxon>Micromonosporaceae</taxon>
        <taxon>Salinispora</taxon>
    </lineage>
</organism>
<dbReference type="RefSeq" id="WP_016811992.1">
    <property type="nucleotide sequence ID" value="NZ_BOQM01000054.1"/>
</dbReference>
<protein>
    <submittedName>
        <fullName evidence="1">Uncharacterized protein</fullName>
    </submittedName>
</protein>
<comment type="caution">
    <text evidence="1">The sequence shown here is derived from an EMBL/GenBank/DDBJ whole genome shotgun (WGS) entry which is preliminary data.</text>
</comment>
<evidence type="ECO:0000313" key="1">
    <source>
        <dbReference type="EMBL" id="GIM87989.1"/>
    </source>
</evidence>
<name>A0ABQ4K0M9_SALAC</name>
<sequence length="86" mass="9507">MERRLSEDGSGTLREVEHAAVSDLMLIEVAVGWETALDFLSRFLRGDLPGIPVPEDAAEEVEPSPEMMRIAQERGQTWAALVNPES</sequence>
<dbReference type="Gene3D" id="3.30.530.20">
    <property type="match status" value="1"/>
</dbReference>
<proteinExistence type="predicted"/>
<accession>A0ABQ4K0M9</accession>
<dbReference type="EMBL" id="BOQM01000054">
    <property type="protein sequence ID" value="GIM87989.1"/>
    <property type="molecule type" value="Genomic_DNA"/>
</dbReference>
<keyword evidence="2" id="KW-1185">Reference proteome</keyword>
<evidence type="ECO:0000313" key="2">
    <source>
        <dbReference type="Proteomes" id="UP000677457"/>
    </source>
</evidence>
<dbReference type="InterPro" id="IPR023393">
    <property type="entry name" value="START-like_dom_sf"/>
</dbReference>